<reference evidence="6 7" key="1">
    <citation type="submission" date="2017-06" db="EMBL/GenBank/DDBJ databases">
        <title>Genome sequencing of cyanobaciteial culture collection at National Institute for Environmental Studies (NIES).</title>
        <authorList>
            <person name="Hirose Y."/>
            <person name="Shimura Y."/>
            <person name="Fujisawa T."/>
            <person name="Nakamura Y."/>
            <person name="Kawachi M."/>
        </authorList>
    </citation>
    <scope>NUCLEOTIDE SEQUENCE [LARGE SCALE GENOMIC DNA]</scope>
    <source>
        <strain evidence="6 7">NIES-267</strain>
    </source>
</reference>
<dbReference type="EMBL" id="AP018227">
    <property type="protein sequence ID" value="BAY83825.1"/>
    <property type="molecule type" value="Genomic_DNA"/>
</dbReference>
<dbReference type="SUPFAM" id="SSF49299">
    <property type="entry name" value="PKD domain"/>
    <property type="match status" value="1"/>
</dbReference>
<keyword evidence="1" id="KW-0732">Signal</keyword>
<dbReference type="InterPro" id="IPR013783">
    <property type="entry name" value="Ig-like_fold"/>
</dbReference>
<proteinExistence type="predicted"/>
<dbReference type="InterPro" id="IPR019316">
    <property type="entry name" value="G8_domain"/>
</dbReference>
<dbReference type="Proteomes" id="UP000218418">
    <property type="component" value="Chromosome"/>
</dbReference>
<evidence type="ECO:0000313" key="7">
    <source>
        <dbReference type="Proteomes" id="UP000218418"/>
    </source>
</evidence>
<dbReference type="InterPro" id="IPR000601">
    <property type="entry name" value="PKD_dom"/>
</dbReference>
<dbReference type="InterPro" id="IPR052387">
    <property type="entry name" value="Fibrocystin"/>
</dbReference>
<evidence type="ECO:0000259" key="4">
    <source>
        <dbReference type="PROSITE" id="PS50093"/>
    </source>
</evidence>
<keyword evidence="7" id="KW-1185">Reference proteome</keyword>
<dbReference type="Pfam" id="PF13448">
    <property type="entry name" value="DUF4114"/>
    <property type="match status" value="1"/>
</dbReference>
<evidence type="ECO:0000256" key="2">
    <source>
        <dbReference type="ARBA" id="ARBA00023180"/>
    </source>
</evidence>
<dbReference type="PROSITE" id="PS50093">
    <property type="entry name" value="PKD"/>
    <property type="match status" value="1"/>
</dbReference>
<evidence type="ECO:0000256" key="1">
    <source>
        <dbReference type="ARBA" id="ARBA00022729"/>
    </source>
</evidence>
<feature type="domain" description="G8" evidence="5">
    <location>
        <begin position="52"/>
        <end position="175"/>
    </location>
</feature>
<dbReference type="InterPro" id="IPR035986">
    <property type="entry name" value="PKD_dom_sf"/>
</dbReference>
<gene>
    <name evidence="6" type="ORF">NIES267_33190</name>
</gene>
<sequence>MNSMNNMMHSHNHMNHSGDPVKEKEHMDLVNLSQSLNNPVVAINNGSWFDTNTWENGKIPGNGDDVVISSGVTVTYDNISDTRLNVMRVDGKLQFASNINTKIVIDSIFVSKEAELAIGTENNPIQADKTAQIIFTSDTAIDTNWDKKQLSRGLVSHGRVDIFGADKTDFLTLENDVFAGANQLVLKNVPQGWKVGDTIVVGGTQYDYDGSDDDNSRFQDEVLTITEINGNIVKFTNNDIKSGDNTVLRFDHKRPDIAEKDQLNLYVANTSRNVSFETENADSVPLNQRAHVMFMHNTDVRVYNAGFYGLGRTDKSIPIDDIGQNVDGSPGGGTNARSRYALHFHRAGSEDINGMAAVAKGNAIVDSPGWGIVHHDSHAIIEDNVVFDVIGSGIITESGNEIGAWRNNIIIKTVGFSGNRNALDPDSPRVLNFDFGFDGEGYWVQGASAIAIEDNVAISAAGGGINIYGGNDGGESVRDKKFIDVKNLPDYLKDIAKGTYDETKVDVGAVPFQLSGFESYNSRDGIFSWGKVRNDDGQLDSNFDSEGLKRPAHEYISTLEDFKLWNIYEKGIVLFYNNNFEFKDGLIVGDSTDANNRHGLGIFTNHASKEEIFDNLTIKRFKEGLSVPFDAGKDFIASELKNSSFSEIDNIFIAPEPPEPADNFLGEIEDFPSYFEISSVEFSPIPGNQAPKPIFTTQEIGGYAVELDASDSFDEDTDPKFKNQPSKGIVAYGWDLNNDGKIDKFGRKISHYFDKPGLRNINLKVWDNQGATNTTTQEINVQKTPYENPLTNSDFSSNQLGEDYKANSTAANQGWFATSGAKHNSNIGNGGAVVLSDEFSTGLSQIIYDKQIRRGLQTLSFKLKNTEGSSEPLQENKIVVTLYGINGEFENDLYSGTGPTQSGVLPMNSVKLLEEDLGGTDYDWTEFTRDIDLGTGYDYLMFQVNTQEGNQTGDFIAIDDVSLTGEGLPVVTPEDEIVPEITPDPDIDIPSIDNPENPQINNPEPLATNPVENQNSGIFTLPTDKNLKFSIDNIRTKNPSEIGIFIVDDEQGNIDGIAPDSPDYIQLALQRAEVIFSTIPNPPNGLNLNEIQRILELDSQSQFGFYTIPNGTKDTVIQQINQTGKTNLSVIFSNSSQIKVNNLNQNGFTFELSEISLNVEFAEDTPAIGTNLQSQTELIDLRDETGEISVNIEVYREAKYDNTIGFYQVTDIEGGIDINGDGNTDIKPGEQGYKQAALNNRITSIDLLTTKNQQASSYDGMLNGGSIISTFMIVNGTIEEAITGEAEVLFSQPGANPNNADSVRMLGDNIFGFEDSNKIRDFDYNDMIVKMDFEV</sequence>
<dbReference type="PROSITE" id="PS51484">
    <property type="entry name" value="G8"/>
    <property type="match status" value="1"/>
</dbReference>
<dbReference type="SMART" id="SM01225">
    <property type="entry name" value="G8"/>
    <property type="match status" value="1"/>
</dbReference>
<evidence type="ECO:0000313" key="6">
    <source>
        <dbReference type="EMBL" id="BAY83825.1"/>
    </source>
</evidence>
<dbReference type="Pfam" id="PF10162">
    <property type="entry name" value="G8"/>
    <property type="match status" value="1"/>
</dbReference>
<dbReference type="InterPro" id="IPR025193">
    <property type="entry name" value="DUF4114"/>
</dbReference>
<dbReference type="PANTHER" id="PTHR46769">
    <property type="entry name" value="POLYCYSTIC KIDNEY AND HEPATIC DISEASE 1 (AUTOSOMAL RECESSIVE)-LIKE 1"/>
    <property type="match status" value="1"/>
</dbReference>
<dbReference type="Gene3D" id="2.60.40.10">
    <property type="entry name" value="Immunoglobulins"/>
    <property type="match status" value="1"/>
</dbReference>
<name>A0A1Z4LRE7_9CYAN</name>
<protein>
    <submittedName>
        <fullName evidence="6">Hemolysin-type calcium-binding region protein</fullName>
    </submittedName>
</protein>
<dbReference type="Pfam" id="PF18911">
    <property type="entry name" value="PKD_4"/>
    <property type="match status" value="1"/>
</dbReference>
<dbReference type="PANTHER" id="PTHR46769:SF2">
    <property type="entry name" value="FIBROCYSTIN-L ISOFORM 2 PRECURSOR-RELATED"/>
    <property type="match status" value="1"/>
</dbReference>
<evidence type="ECO:0000256" key="3">
    <source>
        <dbReference type="SAM" id="MobiDB-lite"/>
    </source>
</evidence>
<dbReference type="InterPro" id="IPR055401">
    <property type="entry name" value="CEMIP_beta-hel_dom"/>
</dbReference>
<feature type="domain" description="PKD" evidence="4">
    <location>
        <begin position="721"/>
        <end position="782"/>
    </location>
</feature>
<keyword evidence="2" id="KW-0325">Glycoprotein</keyword>
<dbReference type="Pfam" id="PF24606">
    <property type="entry name" value="CEMIP_beta-hel"/>
    <property type="match status" value="1"/>
</dbReference>
<accession>A0A1Z4LRE7</accession>
<dbReference type="OrthoDB" id="517984at2"/>
<dbReference type="CDD" id="cd00146">
    <property type="entry name" value="PKD"/>
    <property type="match status" value="1"/>
</dbReference>
<organism evidence="6 7">
    <name type="scientific">Calothrix parasitica NIES-267</name>
    <dbReference type="NCBI Taxonomy" id="1973488"/>
    <lineage>
        <taxon>Bacteria</taxon>
        <taxon>Bacillati</taxon>
        <taxon>Cyanobacteriota</taxon>
        <taxon>Cyanophyceae</taxon>
        <taxon>Nostocales</taxon>
        <taxon>Calotrichaceae</taxon>
        <taxon>Calothrix</taxon>
    </lineage>
</organism>
<feature type="region of interest" description="Disordered" evidence="3">
    <location>
        <begin position="1"/>
        <end position="21"/>
    </location>
</feature>
<evidence type="ECO:0000259" key="5">
    <source>
        <dbReference type="PROSITE" id="PS51484"/>
    </source>
</evidence>